<proteinExistence type="predicted"/>
<evidence type="ECO:0000313" key="2">
    <source>
        <dbReference type="Proteomes" id="UP000054821"/>
    </source>
</evidence>
<evidence type="ECO:0000313" key="1">
    <source>
        <dbReference type="EMBL" id="PON23484.1"/>
    </source>
</evidence>
<protein>
    <submittedName>
        <fullName evidence="1">Uncharacterized protein</fullName>
    </submittedName>
</protein>
<reference evidence="1 2" key="1">
    <citation type="journal article" date="2016" name="Genome Announc.">
        <title>Draft Whole-Genome Sequence of Trichoderma gamsii T6085, a Promising Biocontrol Agent of Fusarium Head Blight on Wheat.</title>
        <authorList>
            <person name="Baroncelli R."/>
            <person name="Zapparata A."/>
            <person name="Piaggeschi G."/>
            <person name="Sarrocco S."/>
            <person name="Vannacci G."/>
        </authorList>
    </citation>
    <scope>NUCLEOTIDE SEQUENCE [LARGE SCALE GENOMIC DNA]</scope>
    <source>
        <strain evidence="1 2">T6085</strain>
    </source>
</reference>
<organism evidence="1 2">
    <name type="scientific">Trichoderma gamsii</name>
    <dbReference type="NCBI Taxonomy" id="398673"/>
    <lineage>
        <taxon>Eukaryota</taxon>
        <taxon>Fungi</taxon>
        <taxon>Dikarya</taxon>
        <taxon>Ascomycota</taxon>
        <taxon>Pezizomycotina</taxon>
        <taxon>Sordariomycetes</taxon>
        <taxon>Hypocreomycetidae</taxon>
        <taxon>Hypocreales</taxon>
        <taxon>Hypocreaceae</taxon>
        <taxon>Trichoderma</taxon>
    </lineage>
</organism>
<sequence length="39" mass="4416">MHADRQSSIKMPAKALPSVWLCANSSYRTQKARLATQLR</sequence>
<dbReference type="Proteomes" id="UP000054821">
    <property type="component" value="Unassembled WGS sequence"/>
</dbReference>
<comment type="caution">
    <text evidence="1">The sequence shown here is derived from an EMBL/GenBank/DDBJ whole genome shotgun (WGS) entry which is preliminary data.</text>
</comment>
<accession>A0A2P4ZGQ8</accession>
<dbReference type="EMBL" id="JPDN02000029">
    <property type="protein sequence ID" value="PON23484.1"/>
    <property type="molecule type" value="Genomic_DNA"/>
</dbReference>
<dbReference type="GeneID" id="36347714"/>
<name>A0A2P4ZGQ8_9HYPO</name>
<gene>
    <name evidence="1" type="ORF">TGAM01_v207718</name>
</gene>
<dbReference type="AlphaFoldDB" id="A0A2P4ZGQ8"/>
<keyword evidence="2" id="KW-1185">Reference proteome</keyword>
<dbReference type="RefSeq" id="XP_024405112.1">
    <property type="nucleotide sequence ID" value="XM_024550147.1"/>
</dbReference>